<dbReference type="Gene3D" id="2.40.50.870">
    <property type="entry name" value="Protein of unknown function (DUF3299)"/>
    <property type="match status" value="1"/>
</dbReference>
<evidence type="ECO:0000256" key="1">
    <source>
        <dbReference type="SAM" id="SignalP"/>
    </source>
</evidence>
<dbReference type="AlphaFoldDB" id="A0A1I4A8I6"/>
<name>A0A1I4A8I6_9RHOB</name>
<reference evidence="3" key="1">
    <citation type="submission" date="2016-10" db="EMBL/GenBank/DDBJ databases">
        <authorList>
            <person name="Varghese N."/>
            <person name="Submissions S."/>
        </authorList>
    </citation>
    <scope>NUCLEOTIDE SEQUENCE [LARGE SCALE GENOMIC DNA]</scope>
    <source>
        <strain evidence="3">DSM 28453</strain>
    </source>
</reference>
<evidence type="ECO:0008006" key="4">
    <source>
        <dbReference type="Google" id="ProtNLM"/>
    </source>
</evidence>
<feature type="signal peptide" evidence="1">
    <location>
        <begin position="1"/>
        <end position="19"/>
    </location>
</feature>
<evidence type="ECO:0000313" key="3">
    <source>
        <dbReference type="Proteomes" id="UP000198851"/>
    </source>
</evidence>
<proteinExistence type="predicted"/>
<dbReference type="Pfam" id="PF11736">
    <property type="entry name" value="DUF3299"/>
    <property type="match status" value="1"/>
</dbReference>
<accession>A0A1I4A8I6</accession>
<dbReference type="Proteomes" id="UP000198851">
    <property type="component" value="Unassembled WGS sequence"/>
</dbReference>
<dbReference type="STRING" id="1280847.SAMN04488036_101196"/>
<feature type="chain" id="PRO_5011733508" description="DUF3299 domain-containing protein" evidence="1">
    <location>
        <begin position="20"/>
        <end position="217"/>
    </location>
</feature>
<dbReference type="RefSeq" id="WP_170846640.1">
    <property type="nucleotide sequence ID" value="NZ_FOSZ01000001.1"/>
</dbReference>
<keyword evidence="3" id="KW-1185">Reference proteome</keyword>
<evidence type="ECO:0000313" key="2">
    <source>
        <dbReference type="EMBL" id="SFK52099.1"/>
    </source>
</evidence>
<organism evidence="2 3">
    <name type="scientific">Shimia haliotis</name>
    <dbReference type="NCBI Taxonomy" id="1280847"/>
    <lineage>
        <taxon>Bacteria</taxon>
        <taxon>Pseudomonadati</taxon>
        <taxon>Pseudomonadota</taxon>
        <taxon>Alphaproteobacteria</taxon>
        <taxon>Rhodobacterales</taxon>
        <taxon>Roseobacteraceae</taxon>
    </lineage>
</organism>
<sequence length="217" mass="23655">MKFLALPAALLLSTAIAQASEPVKVDWADLAPPYTAYENPFADISSAHMSRLSHLLQLQTLAETGTDAYAAEDAANLRQELIDSGLDVDFLFAERLRIMDLRMKDATAPNETIVGQTVRIPGYILPLDVQDGKAVEFLLVPTVGACIHVPPPPANQIVHVSYPEGFEATGLYAPIWISGQIKSDPQEKSLWLVDGESKVNITYTMDAATVEPYTDTQ</sequence>
<dbReference type="InterPro" id="IPR021727">
    <property type="entry name" value="DUF3299"/>
</dbReference>
<gene>
    <name evidence="2" type="ORF">SAMN04488036_101196</name>
</gene>
<dbReference type="EMBL" id="FOSZ01000001">
    <property type="protein sequence ID" value="SFK52099.1"/>
    <property type="molecule type" value="Genomic_DNA"/>
</dbReference>
<protein>
    <recommendedName>
        <fullName evidence="4">DUF3299 domain-containing protein</fullName>
    </recommendedName>
</protein>
<keyword evidence="1" id="KW-0732">Signal</keyword>